<organism evidence="2 3">
    <name type="scientific">Ramlibacter rhizophilus</name>
    <dbReference type="NCBI Taxonomy" id="1781167"/>
    <lineage>
        <taxon>Bacteria</taxon>
        <taxon>Pseudomonadati</taxon>
        <taxon>Pseudomonadota</taxon>
        <taxon>Betaproteobacteria</taxon>
        <taxon>Burkholderiales</taxon>
        <taxon>Comamonadaceae</taxon>
        <taxon>Ramlibacter</taxon>
    </lineage>
</organism>
<evidence type="ECO:0008006" key="4">
    <source>
        <dbReference type="Google" id="ProtNLM"/>
    </source>
</evidence>
<evidence type="ECO:0000313" key="3">
    <source>
        <dbReference type="Proteomes" id="UP000297564"/>
    </source>
</evidence>
<comment type="caution">
    <text evidence="2">The sequence shown here is derived from an EMBL/GenBank/DDBJ whole genome shotgun (WGS) entry which is preliminary data.</text>
</comment>
<reference evidence="2 3" key="1">
    <citation type="submission" date="2019-03" db="EMBL/GenBank/DDBJ databases">
        <title>Ramlibacter rhizophilus CCTCC AB2015357, whole genome shotgun sequence.</title>
        <authorList>
            <person name="Zhang X."/>
            <person name="Feng G."/>
            <person name="Zhu H."/>
        </authorList>
    </citation>
    <scope>NUCLEOTIDE SEQUENCE [LARGE SCALE GENOMIC DNA]</scope>
    <source>
        <strain evidence="2 3">CCTCC AB2015357</strain>
    </source>
</reference>
<evidence type="ECO:0000256" key="1">
    <source>
        <dbReference type="SAM" id="SignalP"/>
    </source>
</evidence>
<protein>
    <recommendedName>
        <fullName evidence="4">DUF4148 domain-containing protein</fullName>
    </recommendedName>
</protein>
<keyword evidence="1" id="KW-0732">Signal</keyword>
<dbReference type="AlphaFoldDB" id="A0A4Z0C2U6"/>
<evidence type="ECO:0000313" key="2">
    <source>
        <dbReference type="EMBL" id="TFZ04818.1"/>
    </source>
</evidence>
<dbReference type="Proteomes" id="UP000297564">
    <property type="component" value="Unassembled WGS sequence"/>
</dbReference>
<feature type="chain" id="PRO_5021319900" description="DUF4148 domain-containing protein" evidence="1">
    <location>
        <begin position="33"/>
        <end position="132"/>
    </location>
</feature>
<proteinExistence type="predicted"/>
<gene>
    <name evidence="2" type="ORF">EZ242_03445</name>
</gene>
<sequence>MTFQSITHSVAYATTVVAATLAATLVASSARAEGPIAYPSAPIVSERSRAEVQAEVRDNRQAISAQATEWALQQHTAQPFMSMLSRAQVRGDYIAAREQVDAMTSEDSGSAYLASHATRFPSGVALASSAFR</sequence>
<keyword evidence="3" id="KW-1185">Reference proteome</keyword>
<dbReference type="OrthoDB" id="8720341at2"/>
<name>A0A4Z0C2U6_9BURK</name>
<dbReference type="EMBL" id="SMLL01000001">
    <property type="protein sequence ID" value="TFZ04818.1"/>
    <property type="molecule type" value="Genomic_DNA"/>
</dbReference>
<dbReference type="RefSeq" id="WP_135283700.1">
    <property type="nucleotide sequence ID" value="NZ_SMLL01000001.1"/>
</dbReference>
<feature type="signal peptide" evidence="1">
    <location>
        <begin position="1"/>
        <end position="32"/>
    </location>
</feature>
<accession>A0A4Z0C2U6</accession>